<evidence type="ECO:0000313" key="4">
    <source>
        <dbReference type="Proteomes" id="UP000008068"/>
    </source>
</evidence>
<organism evidence="4">
    <name type="scientific">Caenorhabditis brenneri</name>
    <name type="common">Nematode worm</name>
    <dbReference type="NCBI Taxonomy" id="135651"/>
    <lineage>
        <taxon>Eukaryota</taxon>
        <taxon>Metazoa</taxon>
        <taxon>Ecdysozoa</taxon>
        <taxon>Nematoda</taxon>
        <taxon>Chromadorea</taxon>
        <taxon>Rhabditida</taxon>
        <taxon>Rhabditina</taxon>
        <taxon>Rhabditomorpha</taxon>
        <taxon>Rhabditoidea</taxon>
        <taxon>Rhabditidae</taxon>
        <taxon>Peloderinae</taxon>
        <taxon>Caenorhabditis</taxon>
    </lineage>
</organism>
<evidence type="ECO:0008006" key="5">
    <source>
        <dbReference type="Google" id="ProtNLM"/>
    </source>
</evidence>
<dbReference type="STRING" id="135651.G0PF07"/>
<sequence length="159" mass="18350">MYLTLLLFALFSHVTSITDNILMPYDRFQYDLEKFIPVVEQEVEFAELSGLTDDQAFEQIKTFFPTLQLRIQQMRNTGIIADLNRRSKKEGITQMCGQGHQFSYLLVDHKLRNIQEVLLKKRITAANNLKMLTEIKNALVKWGESSKFPCKGVHPKGGK</sequence>
<keyword evidence="4" id="KW-1185">Reference proteome</keyword>
<gene>
    <name evidence="3" type="ORF">CAEBREN_05636</name>
    <name evidence="2" type="ORF">CAEBREN_10507</name>
</gene>
<evidence type="ECO:0000313" key="2">
    <source>
        <dbReference type="EMBL" id="EGT35613.1"/>
    </source>
</evidence>
<evidence type="ECO:0000313" key="3">
    <source>
        <dbReference type="EMBL" id="EGT53468.1"/>
    </source>
</evidence>
<reference evidence="4" key="3">
    <citation type="submission" date="2011-07" db="EMBL/GenBank/DDBJ databases">
        <authorList>
            <consortium name="Caenorhabditis brenneri Sequencing and Analysis Consortium"/>
            <person name="Wilson R.K."/>
        </authorList>
    </citation>
    <scope>NUCLEOTIDE SEQUENCE [LARGE SCALE GENOMIC DNA]</scope>
    <source>
        <strain evidence="4">PB2801</strain>
    </source>
</reference>
<dbReference type="EMBL" id="GL379925">
    <property type="protein sequence ID" value="EGT35613.1"/>
    <property type="molecule type" value="Genomic_DNA"/>
</dbReference>
<keyword evidence="1" id="KW-0732">Signal</keyword>
<dbReference type="OMA" id="DKMCGQG"/>
<feature type="signal peptide" evidence="1">
    <location>
        <begin position="1"/>
        <end position="16"/>
    </location>
</feature>
<accession>G0PF07</accession>
<dbReference type="HOGENOM" id="CLU_1645308_0_0_1"/>
<dbReference type="FunCoup" id="G0PF07">
    <property type="interactions" value="1924"/>
</dbReference>
<dbReference type="Proteomes" id="UP000008068">
    <property type="component" value="Unassembled WGS sequence"/>
</dbReference>
<dbReference type="OrthoDB" id="5825554at2759"/>
<feature type="chain" id="PRO_5010833388" description="SXP/RAL-2 family protein Ani s 5-like cation-binding domain-containing protein" evidence="1">
    <location>
        <begin position="17"/>
        <end position="159"/>
    </location>
</feature>
<name>G0PF07_CAEBE</name>
<dbReference type="EMBL" id="GL380338">
    <property type="protein sequence ID" value="EGT53468.1"/>
    <property type="molecule type" value="Genomic_DNA"/>
</dbReference>
<dbReference type="AlphaFoldDB" id="G0PF07"/>
<evidence type="ECO:0000256" key="1">
    <source>
        <dbReference type="SAM" id="SignalP"/>
    </source>
</evidence>
<reference evidence="3" key="1">
    <citation type="submission" date="2010-07" db="EMBL/GenBank/DDBJ databases">
        <authorList>
            <consortium name="The Caenorhabditis brenneri Sequencing and Analysis Consortium"/>
            <person name="Wilson R.K."/>
        </authorList>
    </citation>
    <scope>NUCLEOTIDE SEQUENCE</scope>
    <source>
        <strain evidence="3">PB2801</strain>
    </source>
</reference>
<proteinExistence type="predicted"/>
<protein>
    <recommendedName>
        <fullName evidence="5">SXP/RAL-2 family protein Ani s 5-like cation-binding domain-containing protein</fullName>
    </recommendedName>
</protein>
<dbReference type="eggNOG" id="ENOG502THSR">
    <property type="taxonomic scope" value="Eukaryota"/>
</dbReference>
<reference evidence="3" key="2">
    <citation type="submission" date="2011-07" db="EMBL/GenBank/DDBJ databases">
        <authorList>
            <consortium name="WormBase Consortium"/>
        </authorList>
    </citation>
    <scope>NUCLEOTIDE SEQUENCE [LARGE SCALE GENOMIC DNA]</scope>
    <source>
        <strain evidence="3">PB2801</strain>
    </source>
</reference>